<dbReference type="SUPFAM" id="SSF52507">
    <property type="entry name" value="Homo-oligomeric flavin-containing Cys decarboxylases, HFCD"/>
    <property type="match status" value="1"/>
</dbReference>
<sequence>MYRAAATQHNLEVLASRGLLIWGPDSGSQACGDIGPGRMLDPLTIVDMAVAHFSPVNDLKHLNIMITAGPDA</sequence>
<dbReference type="EC" id="4.1.1.36" evidence="1"/>
<gene>
    <name evidence="1" type="primary">coaBC_2</name>
    <name evidence="1" type="ORF">NCTC8985_04522</name>
</gene>
<name>A0A376TPL9_ECOLX</name>
<evidence type="ECO:0000313" key="1">
    <source>
        <dbReference type="EMBL" id="STI79142.1"/>
    </source>
</evidence>
<reference evidence="1 2" key="1">
    <citation type="submission" date="2018-06" db="EMBL/GenBank/DDBJ databases">
        <authorList>
            <consortium name="Pathogen Informatics"/>
            <person name="Doyle S."/>
        </authorList>
    </citation>
    <scope>NUCLEOTIDE SEQUENCE [LARGE SCALE GENOMIC DNA]</scope>
    <source>
        <strain evidence="1 2">NCTC8985</strain>
    </source>
</reference>
<dbReference type="Proteomes" id="UP000254405">
    <property type="component" value="Unassembled WGS sequence"/>
</dbReference>
<proteinExistence type="predicted"/>
<dbReference type="GO" id="GO:0004633">
    <property type="term" value="F:phosphopantothenoylcysteine decarboxylase activity"/>
    <property type="evidence" value="ECO:0007669"/>
    <property type="project" value="UniProtKB-EC"/>
</dbReference>
<accession>A0A376TPL9</accession>
<keyword evidence="1" id="KW-0456">Lyase</keyword>
<dbReference type="AlphaFoldDB" id="A0A376TPL9"/>
<evidence type="ECO:0000313" key="2">
    <source>
        <dbReference type="Proteomes" id="UP000254405"/>
    </source>
</evidence>
<dbReference type="EMBL" id="UGCO01000001">
    <property type="protein sequence ID" value="STI79142.1"/>
    <property type="molecule type" value="Genomic_DNA"/>
</dbReference>
<organism evidence="1 2">
    <name type="scientific">Escherichia coli</name>
    <dbReference type="NCBI Taxonomy" id="562"/>
    <lineage>
        <taxon>Bacteria</taxon>
        <taxon>Pseudomonadati</taxon>
        <taxon>Pseudomonadota</taxon>
        <taxon>Gammaproteobacteria</taxon>
        <taxon>Enterobacterales</taxon>
        <taxon>Enterobacteriaceae</taxon>
        <taxon>Escherichia</taxon>
    </lineage>
</organism>
<protein>
    <submittedName>
        <fullName evidence="1">Bifunctional phosphopantothenoylcysteine decarboxylase/phosphopantothenate synthase</fullName>
        <ecNumber evidence="1">4.1.1.36</ecNumber>
    </submittedName>
</protein>
<dbReference type="InterPro" id="IPR036551">
    <property type="entry name" value="Flavin_trans-like"/>
</dbReference>
<dbReference type="Gene3D" id="3.40.50.1950">
    <property type="entry name" value="Flavin prenyltransferase-like"/>
    <property type="match status" value="1"/>
</dbReference>